<evidence type="ECO:0000313" key="1">
    <source>
        <dbReference type="EMBL" id="JAE09519.1"/>
    </source>
</evidence>
<proteinExistence type="predicted"/>
<dbReference type="AlphaFoldDB" id="A0A0A9FE68"/>
<protein>
    <submittedName>
        <fullName evidence="1">Uncharacterized protein</fullName>
    </submittedName>
</protein>
<accession>A0A0A9FE68</accession>
<name>A0A0A9FE68_ARUDO</name>
<organism evidence="1">
    <name type="scientific">Arundo donax</name>
    <name type="common">Giant reed</name>
    <name type="synonym">Donax arundinaceus</name>
    <dbReference type="NCBI Taxonomy" id="35708"/>
    <lineage>
        <taxon>Eukaryota</taxon>
        <taxon>Viridiplantae</taxon>
        <taxon>Streptophyta</taxon>
        <taxon>Embryophyta</taxon>
        <taxon>Tracheophyta</taxon>
        <taxon>Spermatophyta</taxon>
        <taxon>Magnoliopsida</taxon>
        <taxon>Liliopsida</taxon>
        <taxon>Poales</taxon>
        <taxon>Poaceae</taxon>
        <taxon>PACMAD clade</taxon>
        <taxon>Arundinoideae</taxon>
        <taxon>Arundineae</taxon>
        <taxon>Arundo</taxon>
    </lineage>
</organism>
<sequence length="23" mass="2659">MSIQLALCCYFSSFSSLLFKALW</sequence>
<reference evidence="1" key="1">
    <citation type="submission" date="2014-09" db="EMBL/GenBank/DDBJ databases">
        <authorList>
            <person name="Magalhaes I.L.F."/>
            <person name="Oliveira U."/>
            <person name="Santos F.R."/>
            <person name="Vidigal T.H.D.A."/>
            <person name="Brescovit A.D."/>
            <person name="Santos A.J."/>
        </authorList>
    </citation>
    <scope>NUCLEOTIDE SEQUENCE</scope>
    <source>
        <tissue evidence="1">Shoot tissue taken approximately 20 cm above the soil surface</tissue>
    </source>
</reference>
<dbReference type="EMBL" id="GBRH01188377">
    <property type="protein sequence ID" value="JAE09519.1"/>
    <property type="molecule type" value="Transcribed_RNA"/>
</dbReference>
<reference evidence="1" key="2">
    <citation type="journal article" date="2015" name="Data Brief">
        <title>Shoot transcriptome of the giant reed, Arundo donax.</title>
        <authorList>
            <person name="Barrero R.A."/>
            <person name="Guerrero F.D."/>
            <person name="Moolhuijzen P."/>
            <person name="Goolsby J.A."/>
            <person name="Tidwell J."/>
            <person name="Bellgard S.E."/>
            <person name="Bellgard M.I."/>
        </authorList>
    </citation>
    <scope>NUCLEOTIDE SEQUENCE</scope>
    <source>
        <tissue evidence="1">Shoot tissue taken approximately 20 cm above the soil surface</tissue>
    </source>
</reference>